<feature type="region of interest" description="Disordered" evidence="2">
    <location>
        <begin position="260"/>
        <end position="289"/>
    </location>
</feature>
<comment type="caution">
    <text evidence="3">The sequence shown here is derived from an EMBL/GenBank/DDBJ whole genome shotgun (WGS) entry which is preliminary data.</text>
</comment>
<gene>
    <name evidence="3" type="ORF">ECRASSUSDP1_LOCUS27269</name>
</gene>
<keyword evidence="4" id="KW-1185">Reference proteome</keyword>
<dbReference type="EMBL" id="CAMPGE010028132">
    <property type="protein sequence ID" value="CAI2385687.1"/>
    <property type="molecule type" value="Genomic_DNA"/>
</dbReference>
<keyword evidence="1" id="KW-0175">Coiled coil</keyword>
<dbReference type="Proteomes" id="UP001295684">
    <property type="component" value="Unassembled WGS sequence"/>
</dbReference>
<feature type="region of interest" description="Disordered" evidence="2">
    <location>
        <begin position="236"/>
        <end position="255"/>
    </location>
</feature>
<evidence type="ECO:0000313" key="3">
    <source>
        <dbReference type="EMBL" id="CAI2385687.1"/>
    </source>
</evidence>
<sequence length="681" mass="77772">MEKNTSCQLIECQADGDIGEEWLSPVSPPDCLNNAENRVNYVLMKNSISRAKSKKTIGLSRSNIKLATVESTKSAKKFAKIERSFSRQEQLNFSCTVDQSPTERILKQINNGLGKSGSKACFGKYLEYLSCRPEKRATSTKRDQKEFSVESLKEKSNFNYNKVNWHNRSECKLPTNLHKNKQKDLNRKKSNKRKNNKLGMMNFQKQVEVNLVNEASEISSEGSIVRNIYKNIIGGHGEKGQKLKENKGPSPKRSNFQILSKQQGKEISCKKNTAKKSKPNPGLLMNSSVRGSNLYNTADNRMNSPGMAWKSTKREASKEEERINRYIKSKKMKFNTKLKKSISRKPSAKYSQVDKQSSVGARLDMLMIKSQQLYEAYDCIEGEKLLERMSEMDSVYHQLQESTNLLTESNKMSFFLINFLKDFEQKLVYNQNLKKSNVLEIIKKMHSDYSCGILNFNVEEYQKIIAENTKMITNHQAKDNLRDLKVKLDNLYCEFQNHKNMENDGLRDLSTITGKDNSIVNTSISVNMTGNTSVPEDKNFVFSSNPHLTGLGEMLLDTDYIMHTESMEDTSPALSGKSLLRTSYSQLQSKVGIFEKNIASLLKSEAQLKGVINRLRSERDSYKDLLQKQKGFKELQQSISSINSAILAHQSIGELKFNHQIMLKNLIDDDLRKRLKIKESN</sequence>
<evidence type="ECO:0000313" key="4">
    <source>
        <dbReference type="Proteomes" id="UP001295684"/>
    </source>
</evidence>
<reference evidence="3" key="1">
    <citation type="submission" date="2023-07" db="EMBL/GenBank/DDBJ databases">
        <authorList>
            <consortium name="AG Swart"/>
            <person name="Singh M."/>
            <person name="Singh A."/>
            <person name="Seah K."/>
            <person name="Emmerich C."/>
        </authorList>
    </citation>
    <scope>NUCLEOTIDE SEQUENCE</scope>
    <source>
        <strain evidence="3">DP1</strain>
    </source>
</reference>
<dbReference type="AlphaFoldDB" id="A0AAD2D989"/>
<proteinExistence type="predicted"/>
<feature type="coiled-coil region" evidence="1">
    <location>
        <begin position="474"/>
        <end position="501"/>
    </location>
</feature>
<feature type="compositionally biased region" description="Basic and acidic residues" evidence="2">
    <location>
        <begin position="236"/>
        <end position="247"/>
    </location>
</feature>
<organism evidence="3 4">
    <name type="scientific">Euplotes crassus</name>
    <dbReference type="NCBI Taxonomy" id="5936"/>
    <lineage>
        <taxon>Eukaryota</taxon>
        <taxon>Sar</taxon>
        <taxon>Alveolata</taxon>
        <taxon>Ciliophora</taxon>
        <taxon>Intramacronucleata</taxon>
        <taxon>Spirotrichea</taxon>
        <taxon>Hypotrichia</taxon>
        <taxon>Euplotida</taxon>
        <taxon>Euplotidae</taxon>
        <taxon>Moneuplotes</taxon>
    </lineage>
</organism>
<name>A0AAD2D989_EUPCR</name>
<feature type="region of interest" description="Disordered" evidence="2">
    <location>
        <begin position="296"/>
        <end position="315"/>
    </location>
</feature>
<evidence type="ECO:0000256" key="1">
    <source>
        <dbReference type="SAM" id="Coils"/>
    </source>
</evidence>
<accession>A0AAD2D989</accession>
<evidence type="ECO:0000256" key="2">
    <source>
        <dbReference type="SAM" id="MobiDB-lite"/>
    </source>
</evidence>
<protein>
    <submittedName>
        <fullName evidence="3">Uncharacterized protein</fullName>
    </submittedName>
</protein>